<dbReference type="GO" id="GO:0006450">
    <property type="term" value="P:regulation of translational fidelity"/>
    <property type="evidence" value="ECO:0007669"/>
    <property type="project" value="InterPro"/>
</dbReference>
<accession>A0A1F4NPG8</accession>
<keyword evidence="1" id="KW-0067">ATP-binding</keyword>
<reference evidence="2 3" key="1">
    <citation type="journal article" date="2016" name="Nat. Commun.">
        <title>Thousands of microbial genomes shed light on interconnected biogeochemical processes in an aquifer system.</title>
        <authorList>
            <person name="Anantharaman K."/>
            <person name="Brown C.T."/>
            <person name="Hug L.A."/>
            <person name="Sharon I."/>
            <person name="Castelle C.J."/>
            <person name="Probst A.J."/>
            <person name="Thomas B.C."/>
            <person name="Singh A."/>
            <person name="Wilkins M.J."/>
            <person name="Karaoz U."/>
            <person name="Brodie E.L."/>
            <person name="Williams K.H."/>
            <person name="Hubbard S.S."/>
            <person name="Banfield J.F."/>
        </authorList>
    </citation>
    <scope>NUCLEOTIDE SEQUENCE [LARGE SCALE GENOMIC DNA]</scope>
</reference>
<dbReference type="GO" id="GO:0070681">
    <property type="term" value="P:glutaminyl-tRNAGln biosynthesis via transamidation"/>
    <property type="evidence" value="ECO:0007669"/>
    <property type="project" value="TreeGrafter"/>
</dbReference>
<dbReference type="SUPFAM" id="SSF141000">
    <property type="entry name" value="Glu-tRNAGln amidotransferase C subunit"/>
    <property type="match status" value="1"/>
</dbReference>
<comment type="catalytic activity">
    <reaction evidence="1">
        <text>L-aspartyl-tRNA(Asn) + L-glutamine + ATP + H2O = L-asparaginyl-tRNA(Asn) + L-glutamate + ADP + phosphate + 2 H(+)</text>
        <dbReference type="Rhea" id="RHEA:14513"/>
        <dbReference type="Rhea" id="RHEA-COMP:9674"/>
        <dbReference type="Rhea" id="RHEA-COMP:9677"/>
        <dbReference type="ChEBI" id="CHEBI:15377"/>
        <dbReference type="ChEBI" id="CHEBI:15378"/>
        <dbReference type="ChEBI" id="CHEBI:29985"/>
        <dbReference type="ChEBI" id="CHEBI:30616"/>
        <dbReference type="ChEBI" id="CHEBI:43474"/>
        <dbReference type="ChEBI" id="CHEBI:58359"/>
        <dbReference type="ChEBI" id="CHEBI:78515"/>
        <dbReference type="ChEBI" id="CHEBI:78516"/>
        <dbReference type="ChEBI" id="CHEBI:456216"/>
    </reaction>
</comment>
<dbReference type="GO" id="GO:0050566">
    <property type="term" value="F:asparaginyl-tRNA synthase (glutamine-hydrolyzing) activity"/>
    <property type="evidence" value="ECO:0007669"/>
    <property type="project" value="RHEA"/>
</dbReference>
<dbReference type="InterPro" id="IPR036113">
    <property type="entry name" value="Asp/Glu-ADT_sf_sub_c"/>
</dbReference>
<evidence type="ECO:0000256" key="1">
    <source>
        <dbReference type="HAMAP-Rule" id="MF_00122"/>
    </source>
</evidence>
<dbReference type="Proteomes" id="UP000178085">
    <property type="component" value="Unassembled WGS sequence"/>
</dbReference>
<comment type="catalytic activity">
    <reaction evidence="1">
        <text>L-glutamyl-tRNA(Gln) + L-glutamine + ATP + H2O = L-glutaminyl-tRNA(Gln) + L-glutamate + ADP + phosphate + H(+)</text>
        <dbReference type="Rhea" id="RHEA:17521"/>
        <dbReference type="Rhea" id="RHEA-COMP:9681"/>
        <dbReference type="Rhea" id="RHEA-COMP:9684"/>
        <dbReference type="ChEBI" id="CHEBI:15377"/>
        <dbReference type="ChEBI" id="CHEBI:15378"/>
        <dbReference type="ChEBI" id="CHEBI:29985"/>
        <dbReference type="ChEBI" id="CHEBI:30616"/>
        <dbReference type="ChEBI" id="CHEBI:43474"/>
        <dbReference type="ChEBI" id="CHEBI:58359"/>
        <dbReference type="ChEBI" id="CHEBI:78520"/>
        <dbReference type="ChEBI" id="CHEBI:78521"/>
        <dbReference type="ChEBI" id="CHEBI:456216"/>
    </reaction>
</comment>
<dbReference type="HAMAP" id="MF_00122">
    <property type="entry name" value="GatC"/>
    <property type="match status" value="1"/>
</dbReference>
<dbReference type="GO" id="GO:0050567">
    <property type="term" value="F:glutaminyl-tRNA synthase (glutamine-hydrolyzing) activity"/>
    <property type="evidence" value="ECO:0007669"/>
    <property type="project" value="UniProtKB-UniRule"/>
</dbReference>
<comment type="subunit">
    <text evidence="1">Heterotrimer of A, B and C subunits.</text>
</comment>
<dbReference type="InterPro" id="IPR003837">
    <property type="entry name" value="GatC"/>
</dbReference>
<evidence type="ECO:0000313" key="2">
    <source>
        <dbReference type="EMBL" id="OGB73310.1"/>
    </source>
</evidence>
<dbReference type="NCBIfam" id="TIGR00135">
    <property type="entry name" value="gatC"/>
    <property type="match status" value="1"/>
</dbReference>
<dbReference type="GO" id="GO:0006412">
    <property type="term" value="P:translation"/>
    <property type="evidence" value="ECO:0007669"/>
    <property type="project" value="UniProtKB-UniRule"/>
</dbReference>
<name>A0A1F4NPG8_UNCK3</name>
<dbReference type="PANTHER" id="PTHR15004">
    <property type="entry name" value="GLUTAMYL-TRNA(GLN) AMIDOTRANSFERASE SUBUNIT C, MITOCHONDRIAL"/>
    <property type="match status" value="1"/>
</dbReference>
<keyword evidence="1" id="KW-0436">Ligase</keyword>
<dbReference type="PANTHER" id="PTHR15004:SF0">
    <property type="entry name" value="GLUTAMYL-TRNA(GLN) AMIDOTRANSFERASE SUBUNIT C, MITOCHONDRIAL"/>
    <property type="match status" value="1"/>
</dbReference>
<dbReference type="EMBL" id="METD01000001">
    <property type="protein sequence ID" value="OGB73310.1"/>
    <property type="molecule type" value="Genomic_DNA"/>
</dbReference>
<dbReference type="GO" id="GO:0005524">
    <property type="term" value="F:ATP binding"/>
    <property type="evidence" value="ECO:0007669"/>
    <property type="project" value="UniProtKB-KW"/>
</dbReference>
<keyword evidence="1" id="KW-0547">Nucleotide-binding</keyword>
<dbReference type="Gene3D" id="1.10.20.60">
    <property type="entry name" value="Glu-tRNAGln amidotransferase C subunit, N-terminal domain"/>
    <property type="match status" value="1"/>
</dbReference>
<proteinExistence type="inferred from homology"/>
<keyword evidence="1" id="KW-0648">Protein biosynthesis</keyword>
<comment type="similarity">
    <text evidence="1">Belongs to the GatC family.</text>
</comment>
<evidence type="ECO:0000313" key="3">
    <source>
        <dbReference type="Proteomes" id="UP000178085"/>
    </source>
</evidence>
<comment type="caution">
    <text evidence="2">The sequence shown here is derived from an EMBL/GenBank/DDBJ whole genome shotgun (WGS) entry which is preliminary data.</text>
</comment>
<sequence length="102" mass="11389">MKTGKLPKEQVDWVAKLAHIGLTGSETSKYAEELSAVLGYVDELQKVDTSTVDETMQITDLKNVTAVDAIGKCEIVREEFLQRAPTSEKGYIKVKKVFDRKV</sequence>
<dbReference type="EC" id="6.3.5.-" evidence="1"/>
<organism evidence="2 3">
    <name type="scientific">candidate division Kazan bacterium RIFCSPLOWO2_01_FULL_45_19</name>
    <dbReference type="NCBI Taxonomy" id="1798538"/>
    <lineage>
        <taxon>Bacteria</taxon>
        <taxon>Bacteria division Kazan-3B-28</taxon>
    </lineage>
</organism>
<dbReference type="Pfam" id="PF02686">
    <property type="entry name" value="GatC"/>
    <property type="match status" value="1"/>
</dbReference>
<gene>
    <name evidence="1" type="primary">gatC</name>
    <name evidence="2" type="ORF">A3K51_00305</name>
</gene>
<comment type="function">
    <text evidence="1">Allows the formation of correctly charged Asn-tRNA(Asn) or Gln-tRNA(Gln) through the transamidation of misacylated Asp-tRNA(Asn) or Glu-tRNA(Gln) in organisms which lack either or both of asparaginyl-tRNA or glutaminyl-tRNA synthetases. The reaction takes place in the presence of glutamine and ATP through an activated phospho-Asp-tRNA(Asn) or phospho-Glu-tRNA(Gln).</text>
</comment>
<protein>
    <recommendedName>
        <fullName evidence="1">Aspartyl/glutamyl-tRNA(Asn/Gln) amidotransferase subunit C</fullName>
        <shortName evidence="1">Asp/Glu-ADT subunit C</shortName>
        <ecNumber evidence="1">6.3.5.-</ecNumber>
    </recommendedName>
</protein>
<dbReference type="AlphaFoldDB" id="A0A1F4NPG8"/>